<keyword evidence="3" id="KW-1185">Reference proteome</keyword>
<dbReference type="InterPro" id="IPR036515">
    <property type="entry name" value="Transposase_17_sf"/>
</dbReference>
<dbReference type="Proteomes" id="UP000249873">
    <property type="component" value="Chromosome"/>
</dbReference>
<dbReference type="NCBIfam" id="NF047646">
    <property type="entry name" value="REP_Tyr_transpos"/>
    <property type="match status" value="1"/>
</dbReference>
<dbReference type="PANTHER" id="PTHR36966">
    <property type="entry name" value="REP-ASSOCIATED TYROSINE TRANSPOSASE"/>
    <property type="match status" value="1"/>
</dbReference>
<dbReference type="InterPro" id="IPR052715">
    <property type="entry name" value="RAYT_transposase"/>
</dbReference>
<proteinExistence type="predicted"/>
<dbReference type="RefSeq" id="WP_111371384.1">
    <property type="nucleotide sequence ID" value="NZ_CP029480.1"/>
</dbReference>
<dbReference type="OrthoDB" id="9788881at2"/>
<dbReference type="SMART" id="SM01321">
    <property type="entry name" value="Y1_Tnp"/>
    <property type="match status" value="1"/>
</dbReference>
<dbReference type="PANTHER" id="PTHR36966:SF1">
    <property type="entry name" value="REP-ASSOCIATED TYROSINE TRANSPOSASE"/>
    <property type="match status" value="1"/>
</dbReference>
<dbReference type="Pfam" id="PF01797">
    <property type="entry name" value="Y1_Tnp"/>
    <property type="match status" value="1"/>
</dbReference>
<accession>A0A2Z4GAZ2</accession>
<reference evidence="2 3" key="1">
    <citation type="submission" date="2018-05" db="EMBL/GenBank/DDBJ databases">
        <title>Complete genome sequence of Arcticibacterium luteifluviistationis SM1504T, a cytophagaceae bacterium isolated from Arctic surface seawater.</title>
        <authorList>
            <person name="Li Y."/>
            <person name="Qin Q.-L."/>
        </authorList>
    </citation>
    <scope>NUCLEOTIDE SEQUENCE [LARGE SCALE GENOMIC DNA]</scope>
    <source>
        <strain evidence="2 3">SM1504</strain>
    </source>
</reference>
<feature type="domain" description="Transposase IS200-like" evidence="1">
    <location>
        <begin position="9"/>
        <end position="147"/>
    </location>
</feature>
<dbReference type="GO" id="GO:0006313">
    <property type="term" value="P:DNA transposition"/>
    <property type="evidence" value="ECO:0007669"/>
    <property type="project" value="InterPro"/>
</dbReference>
<dbReference type="GO" id="GO:0004803">
    <property type="term" value="F:transposase activity"/>
    <property type="evidence" value="ECO:0007669"/>
    <property type="project" value="InterPro"/>
</dbReference>
<dbReference type="GO" id="GO:0043565">
    <property type="term" value="F:sequence-specific DNA binding"/>
    <property type="evidence" value="ECO:0007669"/>
    <property type="project" value="TreeGrafter"/>
</dbReference>
<name>A0A2Z4GAZ2_9BACT</name>
<evidence type="ECO:0000313" key="3">
    <source>
        <dbReference type="Proteomes" id="UP000249873"/>
    </source>
</evidence>
<evidence type="ECO:0000259" key="1">
    <source>
        <dbReference type="SMART" id="SM01321"/>
    </source>
</evidence>
<dbReference type="EMBL" id="CP029480">
    <property type="protein sequence ID" value="AWV98248.1"/>
    <property type="molecule type" value="Genomic_DNA"/>
</dbReference>
<organism evidence="2 3">
    <name type="scientific">Arcticibacterium luteifluviistationis</name>
    <dbReference type="NCBI Taxonomy" id="1784714"/>
    <lineage>
        <taxon>Bacteria</taxon>
        <taxon>Pseudomonadati</taxon>
        <taxon>Bacteroidota</taxon>
        <taxon>Cytophagia</taxon>
        <taxon>Cytophagales</taxon>
        <taxon>Leadbetterellaceae</taxon>
        <taxon>Arcticibacterium</taxon>
    </lineage>
</organism>
<dbReference type="KEGG" id="als:DJ013_08735"/>
<gene>
    <name evidence="2" type="ORF">DJ013_08735</name>
</gene>
<dbReference type="Gene3D" id="3.30.70.1290">
    <property type="entry name" value="Transposase IS200-like"/>
    <property type="match status" value="1"/>
</dbReference>
<sequence>MKEGYIIRDQGAIYFLTFTVVEWVDVFTRKDYKDIIINSLQFCQKEKGMNIYAFVIMSNHLHIMMQSEKKELSNLVRDFKKYTAQMILKRIMEGPESRSDWMLKRFEFAANSHQRNTKYQFWQLNNHAEEVFSEPFMWSKINYIHMNPVRAGIVNKASHYLHSSTSNYVGKTGLIEIELPSNPIIDPLKKGYHLDVNEW</sequence>
<dbReference type="SUPFAM" id="SSF143422">
    <property type="entry name" value="Transposase IS200-like"/>
    <property type="match status" value="1"/>
</dbReference>
<dbReference type="InterPro" id="IPR002686">
    <property type="entry name" value="Transposase_17"/>
</dbReference>
<evidence type="ECO:0000313" key="2">
    <source>
        <dbReference type="EMBL" id="AWV98248.1"/>
    </source>
</evidence>
<protein>
    <submittedName>
        <fullName evidence="2">Transposase</fullName>
    </submittedName>
</protein>
<dbReference type="AlphaFoldDB" id="A0A2Z4GAZ2"/>